<sequence>MSWRTEWKAISDRIQGLLNAGRFFLETQRVSSSDDYGVADKQLLPQSRDIFQNLDQFRAKYGPTLPNAAVECLNRFVETYRSNFNKPEKNSQGMIQFRFTALAALSSEFSYKIAESAEIAKRLSERAFLHLQRVIVANSAERERWRAAFEEGELACERLGASHLLLHGIWAFKVNAEGERTDLVFGEPLRDLEEVESSAEALVLIEWKVVRKGSELDGQVARAKEQAERYASGSLGGLELAQYRYIIIVSEKRLLMPTDGHRGGIIYRHVNIAVSPDPPSRK</sequence>
<organism evidence="1 2">
    <name type="scientific">Tectimicrobiota bacterium</name>
    <dbReference type="NCBI Taxonomy" id="2528274"/>
    <lineage>
        <taxon>Bacteria</taxon>
        <taxon>Pseudomonadati</taxon>
        <taxon>Nitrospinota/Tectimicrobiota group</taxon>
        <taxon>Candidatus Tectimicrobiota</taxon>
    </lineage>
</organism>
<comment type="caution">
    <text evidence="1">The sequence shown here is derived from an EMBL/GenBank/DDBJ whole genome shotgun (WGS) entry which is preliminary data.</text>
</comment>
<dbReference type="AlphaFoldDB" id="A0A932I1J1"/>
<evidence type="ECO:0000313" key="2">
    <source>
        <dbReference type="Proteomes" id="UP000782312"/>
    </source>
</evidence>
<gene>
    <name evidence="1" type="ORF">HYZ11_18785</name>
</gene>
<dbReference type="EMBL" id="JACPUR010000041">
    <property type="protein sequence ID" value="MBI3129660.1"/>
    <property type="molecule type" value="Genomic_DNA"/>
</dbReference>
<proteinExistence type="predicted"/>
<dbReference type="Proteomes" id="UP000782312">
    <property type="component" value="Unassembled WGS sequence"/>
</dbReference>
<name>A0A932I1J1_UNCTE</name>
<reference evidence="1" key="1">
    <citation type="submission" date="2020-07" db="EMBL/GenBank/DDBJ databases">
        <title>Huge and variable diversity of episymbiotic CPR bacteria and DPANN archaea in groundwater ecosystems.</title>
        <authorList>
            <person name="He C.Y."/>
            <person name="Keren R."/>
            <person name="Whittaker M."/>
            <person name="Farag I.F."/>
            <person name="Doudna J."/>
            <person name="Cate J.H.D."/>
            <person name="Banfield J.F."/>
        </authorList>
    </citation>
    <scope>NUCLEOTIDE SEQUENCE</scope>
    <source>
        <strain evidence="1">NC_groundwater_763_Ag_S-0.2um_68_21</strain>
    </source>
</reference>
<accession>A0A932I1J1</accession>
<evidence type="ECO:0000313" key="1">
    <source>
        <dbReference type="EMBL" id="MBI3129660.1"/>
    </source>
</evidence>
<protein>
    <submittedName>
        <fullName evidence="1">Uncharacterized protein</fullName>
    </submittedName>
</protein>